<dbReference type="InterPro" id="IPR037923">
    <property type="entry name" value="HTH-like"/>
</dbReference>
<dbReference type="RefSeq" id="WP_028529801.1">
    <property type="nucleotide sequence ID" value="NZ_CABLBR010000033.1"/>
</dbReference>
<reference evidence="5" key="1">
    <citation type="journal article" date="2022" name="Cell">
        <title>Design, construction, and in vivo augmentation of a complex gut microbiome.</title>
        <authorList>
            <person name="Cheng A.G."/>
            <person name="Ho P.Y."/>
            <person name="Aranda-Diaz A."/>
            <person name="Jain S."/>
            <person name="Yu F.B."/>
            <person name="Meng X."/>
            <person name="Wang M."/>
            <person name="Iakiviak M."/>
            <person name="Nagashima K."/>
            <person name="Zhao A."/>
            <person name="Murugkar P."/>
            <person name="Patil A."/>
            <person name="Atabakhsh K."/>
            <person name="Weakley A."/>
            <person name="Yan J."/>
            <person name="Brumbaugh A.R."/>
            <person name="Higginbottom S."/>
            <person name="Dimas A."/>
            <person name="Shiver A.L."/>
            <person name="Deutschbauer A."/>
            <person name="Neff N."/>
            <person name="Sonnenburg J.L."/>
            <person name="Huang K.C."/>
            <person name="Fischbach M.A."/>
        </authorList>
    </citation>
    <scope>NUCLEOTIDE SEQUENCE</scope>
    <source>
        <strain evidence="5">DSM 19829</strain>
    </source>
</reference>
<dbReference type="InterPro" id="IPR003313">
    <property type="entry name" value="AraC-bd"/>
</dbReference>
<dbReference type="InterPro" id="IPR018062">
    <property type="entry name" value="HTH_AraC-typ_CS"/>
</dbReference>
<dbReference type="PANTHER" id="PTHR43280:SF17">
    <property type="entry name" value="ARAC-TYPE DNA-BINDING DOMAIN-CONTAINING PROTEIN"/>
    <property type="match status" value="1"/>
</dbReference>
<dbReference type="Pfam" id="PF02311">
    <property type="entry name" value="AraC_binding"/>
    <property type="match status" value="1"/>
</dbReference>
<evidence type="ECO:0000256" key="2">
    <source>
        <dbReference type="ARBA" id="ARBA00023125"/>
    </source>
</evidence>
<gene>
    <name evidence="5" type="ORF">NQ502_14370</name>
</gene>
<protein>
    <submittedName>
        <fullName evidence="5">Helix-turn-helix domain-containing protein</fullName>
    </submittedName>
</protein>
<evidence type="ECO:0000256" key="3">
    <source>
        <dbReference type="ARBA" id="ARBA00023163"/>
    </source>
</evidence>
<dbReference type="InterPro" id="IPR020449">
    <property type="entry name" value="Tscrpt_reg_AraC-type_HTH"/>
</dbReference>
<keyword evidence="1" id="KW-0805">Transcription regulation</keyword>
<dbReference type="InterPro" id="IPR018060">
    <property type="entry name" value="HTH_AraC"/>
</dbReference>
<feature type="domain" description="HTH araC/xylS-type" evidence="4">
    <location>
        <begin position="186"/>
        <end position="284"/>
    </location>
</feature>
<accession>A0ABY5VEW5</accession>
<sequence>MILSFAKDSVPVSFAEGTTPRLLTASNITRASSQYARVLHSHNDRLELLLVRTGSGYYIVDDEKFEIKAGNIVVCNEGSLHDEVPEYNRQLSMIAIAIDDVYIKGLPKNHLIPDTVKPVLKVGKEFVLMDAMFQSIFESLAFGTEEKQETCIYLTQALLSLVLHSFGEYGIPSPVTPRKNSSALLHDIKKYIDDNFAEDLSLPKISEQFFISQSYLSHLFKRKLGYSPMHYIVRRRIGEAQLLLVFTKKSITEIASEVGFDNLSHFNVQFKKYVGLSPLAYRKRNILPDPDEEEDEY</sequence>
<evidence type="ECO:0000313" key="6">
    <source>
        <dbReference type="Proteomes" id="UP001060164"/>
    </source>
</evidence>
<dbReference type="PROSITE" id="PS00041">
    <property type="entry name" value="HTH_ARAC_FAMILY_1"/>
    <property type="match status" value="1"/>
</dbReference>
<dbReference type="EMBL" id="CP102290">
    <property type="protein sequence ID" value="UWP58553.1"/>
    <property type="molecule type" value="Genomic_DNA"/>
</dbReference>
<dbReference type="PROSITE" id="PS01124">
    <property type="entry name" value="HTH_ARAC_FAMILY_2"/>
    <property type="match status" value="1"/>
</dbReference>
<dbReference type="Proteomes" id="UP001060164">
    <property type="component" value="Chromosome"/>
</dbReference>
<evidence type="ECO:0000313" key="5">
    <source>
        <dbReference type="EMBL" id="UWP58553.1"/>
    </source>
</evidence>
<dbReference type="Gene3D" id="2.60.120.10">
    <property type="entry name" value="Jelly Rolls"/>
    <property type="match status" value="1"/>
</dbReference>
<dbReference type="InterPro" id="IPR014710">
    <property type="entry name" value="RmlC-like_jellyroll"/>
</dbReference>
<evidence type="ECO:0000256" key="1">
    <source>
        <dbReference type="ARBA" id="ARBA00023015"/>
    </source>
</evidence>
<dbReference type="PANTHER" id="PTHR43280">
    <property type="entry name" value="ARAC-FAMILY TRANSCRIPTIONAL REGULATOR"/>
    <property type="match status" value="1"/>
</dbReference>
<proteinExistence type="predicted"/>
<organism evidence="5 6">
    <name type="scientific">Ruminococcus gauvreauii</name>
    <dbReference type="NCBI Taxonomy" id="438033"/>
    <lineage>
        <taxon>Bacteria</taxon>
        <taxon>Bacillati</taxon>
        <taxon>Bacillota</taxon>
        <taxon>Clostridia</taxon>
        <taxon>Eubacteriales</taxon>
        <taxon>Oscillospiraceae</taxon>
        <taxon>Ruminococcus</taxon>
    </lineage>
</organism>
<dbReference type="CDD" id="cd02208">
    <property type="entry name" value="cupin_RmlC-like"/>
    <property type="match status" value="1"/>
</dbReference>
<dbReference type="InterPro" id="IPR009057">
    <property type="entry name" value="Homeodomain-like_sf"/>
</dbReference>
<keyword evidence="6" id="KW-1185">Reference proteome</keyword>
<keyword evidence="3" id="KW-0804">Transcription</keyword>
<evidence type="ECO:0000259" key="4">
    <source>
        <dbReference type="PROSITE" id="PS01124"/>
    </source>
</evidence>
<name>A0ABY5VEW5_9FIRM</name>
<dbReference type="SUPFAM" id="SSF46689">
    <property type="entry name" value="Homeodomain-like"/>
    <property type="match status" value="2"/>
</dbReference>
<dbReference type="SUPFAM" id="SSF51215">
    <property type="entry name" value="Regulatory protein AraC"/>
    <property type="match status" value="1"/>
</dbReference>
<dbReference type="Gene3D" id="1.10.10.60">
    <property type="entry name" value="Homeodomain-like"/>
    <property type="match status" value="2"/>
</dbReference>
<dbReference type="Pfam" id="PF12833">
    <property type="entry name" value="HTH_18"/>
    <property type="match status" value="1"/>
</dbReference>
<dbReference type="SMART" id="SM00342">
    <property type="entry name" value="HTH_ARAC"/>
    <property type="match status" value="1"/>
</dbReference>
<keyword evidence="2" id="KW-0238">DNA-binding</keyword>
<dbReference type="PRINTS" id="PR00032">
    <property type="entry name" value="HTHARAC"/>
</dbReference>